<keyword evidence="3" id="KW-1185">Reference proteome</keyword>
<dbReference type="EMBL" id="JAGINW010000001">
    <property type="protein sequence ID" value="MBP2324653.1"/>
    <property type="molecule type" value="Genomic_DNA"/>
</dbReference>
<keyword evidence="1" id="KW-0472">Membrane</keyword>
<evidence type="ECO:0000313" key="2">
    <source>
        <dbReference type="EMBL" id="MBP2324653.1"/>
    </source>
</evidence>
<evidence type="ECO:0000256" key="1">
    <source>
        <dbReference type="SAM" id="Phobius"/>
    </source>
</evidence>
<keyword evidence="1" id="KW-0812">Transmembrane</keyword>
<protein>
    <submittedName>
        <fullName evidence="2">Uncharacterized protein</fullName>
    </submittedName>
</protein>
<feature type="transmembrane region" description="Helical" evidence="1">
    <location>
        <begin position="153"/>
        <end position="174"/>
    </location>
</feature>
<comment type="caution">
    <text evidence="2">The sequence shown here is derived from an EMBL/GenBank/DDBJ whole genome shotgun (WGS) entry which is preliminary data.</text>
</comment>
<feature type="transmembrane region" description="Helical" evidence="1">
    <location>
        <begin position="123"/>
        <end position="141"/>
    </location>
</feature>
<evidence type="ECO:0000313" key="3">
    <source>
        <dbReference type="Proteomes" id="UP001519332"/>
    </source>
</evidence>
<gene>
    <name evidence="2" type="ORF">JOF56_005038</name>
</gene>
<sequence length="180" mass="18226">MLSLRLVTLYTRSRFVPAALAATVAGTLGAAALDTADLRLLSILIGLGVSAGVVGLGGADVQLERTGAISWQTWRLCHLVIVIAVVTGLTVAAGLGTFGIILRDTAGLTGLGALSATVLGSQLAWVAPFVWCAIAAVFPIADEEALMWMIQPTQSGTATAVASVLGVVGAGVYLSRGPRG</sequence>
<reference evidence="2 3" key="1">
    <citation type="submission" date="2021-03" db="EMBL/GenBank/DDBJ databases">
        <title>Sequencing the genomes of 1000 actinobacteria strains.</title>
        <authorList>
            <person name="Klenk H.-P."/>
        </authorList>
    </citation>
    <scope>NUCLEOTIDE SEQUENCE [LARGE SCALE GENOMIC DNA]</scope>
    <source>
        <strain evidence="2 3">DSM 46670</strain>
    </source>
</reference>
<dbReference type="RefSeq" id="WP_209641957.1">
    <property type="nucleotide sequence ID" value="NZ_JAGINW010000001.1"/>
</dbReference>
<feature type="transmembrane region" description="Helical" evidence="1">
    <location>
        <begin position="79"/>
        <end position="102"/>
    </location>
</feature>
<accession>A0ABS4TL71</accession>
<name>A0ABS4TL71_9PSEU</name>
<dbReference type="Proteomes" id="UP001519332">
    <property type="component" value="Unassembled WGS sequence"/>
</dbReference>
<proteinExistence type="predicted"/>
<feature type="transmembrane region" description="Helical" evidence="1">
    <location>
        <begin position="15"/>
        <end position="33"/>
    </location>
</feature>
<organism evidence="2 3">
    <name type="scientific">Kibdelosporangium banguiense</name>
    <dbReference type="NCBI Taxonomy" id="1365924"/>
    <lineage>
        <taxon>Bacteria</taxon>
        <taxon>Bacillati</taxon>
        <taxon>Actinomycetota</taxon>
        <taxon>Actinomycetes</taxon>
        <taxon>Pseudonocardiales</taxon>
        <taxon>Pseudonocardiaceae</taxon>
        <taxon>Kibdelosporangium</taxon>
    </lineage>
</organism>
<keyword evidence="1" id="KW-1133">Transmembrane helix</keyword>
<feature type="transmembrane region" description="Helical" evidence="1">
    <location>
        <begin position="40"/>
        <end position="59"/>
    </location>
</feature>